<protein>
    <recommendedName>
        <fullName evidence="5">SHSP domain-containing protein</fullName>
    </recommendedName>
</protein>
<dbReference type="OrthoDB" id="6716593at2759"/>
<evidence type="ECO:0000313" key="6">
    <source>
        <dbReference type="EMBL" id="CAH3953996.1"/>
    </source>
</evidence>
<dbReference type="InterPro" id="IPR002068">
    <property type="entry name" value="A-crystallin/Hsp20_dom"/>
</dbReference>
<dbReference type="Pfam" id="PF00011">
    <property type="entry name" value="HSP20"/>
    <property type="match status" value="1"/>
</dbReference>
<keyword evidence="7" id="KW-1185">Reference proteome</keyword>
<dbReference type="GO" id="GO:0005634">
    <property type="term" value="C:nucleus"/>
    <property type="evidence" value="ECO:0007669"/>
    <property type="project" value="TreeGrafter"/>
</dbReference>
<keyword evidence="4" id="KW-0732">Signal</keyword>
<feature type="region of interest" description="Disordered" evidence="3">
    <location>
        <begin position="179"/>
        <end position="216"/>
    </location>
</feature>
<feature type="compositionally biased region" description="Basic and acidic residues" evidence="3">
    <location>
        <begin position="183"/>
        <end position="196"/>
    </location>
</feature>
<dbReference type="GO" id="GO:0042026">
    <property type="term" value="P:protein refolding"/>
    <property type="evidence" value="ECO:0007669"/>
    <property type="project" value="TreeGrafter"/>
</dbReference>
<gene>
    <name evidence="6" type="ORF">PIBRA_LOCUS1501</name>
</gene>
<name>A0A9P0SVZ3_PIEBR</name>
<sequence>MISPRLFAIFALCATAAAFPSSDKPTHPAIPEEFEESAPWFTFPKFPFMNFFSPIWDLFPNIADFGPKIEVDDKNFKIIVNVDSYKPEDLKVEVKNDFIIIQGTHEVKKDDHDLLARHFLYTYSLPVNSSAQDITAKLYTDSVLEVLVLLNGPSEEKVEKLIVPITETNVAYNTEKTGVTTAVEDKKDVTEADREPTTASPTLNELDNSAANEVQP</sequence>
<proteinExistence type="inferred from homology"/>
<dbReference type="Proteomes" id="UP001152562">
    <property type="component" value="Unassembled WGS sequence"/>
</dbReference>
<evidence type="ECO:0000259" key="5">
    <source>
        <dbReference type="PROSITE" id="PS01031"/>
    </source>
</evidence>
<dbReference type="PROSITE" id="PS01031">
    <property type="entry name" value="SHSP"/>
    <property type="match status" value="1"/>
</dbReference>
<comment type="caution">
    <text evidence="6">The sequence shown here is derived from an EMBL/GenBank/DDBJ whole genome shotgun (WGS) entry which is preliminary data.</text>
</comment>
<feature type="signal peptide" evidence="4">
    <location>
        <begin position="1"/>
        <end position="18"/>
    </location>
</feature>
<dbReference type="PRINTS" id="PR00299">
    <property type="entry name" value="ACRYSTALLIN"/>
</dbReference>
<accession>A0A9P0SVZ3</accession>
<comment type="similarity">
    <text evidence="1 2">Belongs to the small heat shock protein (HSP20) family.</text>
</comment>
<feature type="domain" description="SHSP" evidence="5">
    <location>
        <begin position="53"/>
        <end position="168"/>
    </location>
</feature>
<dbReference type="EMBL" id="CALOZG010000002">
    <property type="protein sequence ID" value="CAH3953996.1"/>
    <property type="molecule type" value="Genomic_DNA"/>
</dbReference>
<evidence type="ECO:0000313" key="7">
    <source>
        <dbReference type="Proteomes" id="UP001152562"/>
    </source>
</evidence>
<feature type="compositionally biased region" description="Polar residues" evidence="3">
    <location>
        <begin position="197"/>
        <end position="216"/>
    </location>
</feature>
<organism evidence="6 7">
    <name type="scientific">Pieris brassicae</name>
    <name type="common">White butterfly</name>
    <name type="synonym">Large white butterfly</name>
    <dbReference type="NCBI Taxonomy" id="7116"/>
    <lineage>
        <taxon>Eukaryota</taxon>
        <taxon>Metazoa</taxon>
        <taxon>Ecdysozoa</taxon>
        <taxon>Arthropoda</taxon>
        <taxon>Hexapoda</taxon>
        <taxon>Insecta</taxon>
        <taxon>Pterygota</taxon>
        <taxon>Neoptera</taxon>
        <taxon>Endopterygota</taxon>
        <taxon>Lepidoptera</taxon>
        <taxon>Glossata</taxon>
        <taxon>Ditrysia</taxon>
        <taxon>Papilionoidea</taxon>
        <taxon>Pieridae</taxon>
        <taxon>Pierinae</taxon>
        <taxon>Pieris</taxon>
    </lineage>
</organism>
<dbReference type="InterPro" id="IPR001436">
    <property type="entry name" value="Alpha-crystallin/sHSP_animal"/>
</dbReference>
<dbReference type="AlphaFoldDB" id="A0A9P0SVZ3"/>
<evidence type="ECO:0000256" key="3">
    <source>
        <dbReference type="SAM" id="MobiDB-lite"/>
    </source>
</evidence>
<evidence type="ECO:0000256" key="4">
    <source>
        <dbReference type="SAM" id="SignalP"/>
    </source>
</evidence>
<dbReference type="GO" id="GO:0005737">
    <property type="term" value="C:cytoplasm"/>
    <property type="evidence" value="ECO:0007669"/>
    <property type="project" value="TreeGrafter"/>
</dbReference>
<dbReference type="GO" id="GO:0051082">
    <property type="term" value="F:unfolded protein binding"/>
    <property type="evidence" value="ECO:0007669"/>
    <property type="project" value="TreeGrafter"/>
</dbReference>
<evidence type="ECO:0000256" key="1">
    <source>
        <dbReference type="PROSITE-ProRule" id="PRU00285"/>
    </source>
</evidence>
<dbReference type="PANTHER" id="PTHR45640">
    <property type="entry name" value="HEAT SHOCK PROTEIN HSP-12.2-RELATED"/>
    <property type="match status" value="1"/>
</dbReference>
<evidence type="ECO:0000256" key="2">
    <source>
        <dbReference type="RuleBase" id="RU003616"/>
    </source>
</evidence>
<dbReference type="GO" id="GO:0009408">
    <property type="term" value="P:response to heat"/>
    <property type="evidence" value="ECO:0007669"/>
    <property type="project" value="TreeGrafter"/>
</dbReference>
<dbReference type="PANTHER" id="PTHR45640:SF26">
    <property type="entry name" value="RE23625P"/>
    <property type="match status" value="1"/>
</dbReference>
<dbReference type="SUPFAM" id="SSF49764">
    <property type="entry name" value="HSP20-like chaperones"/>
    <property type="match status" value="1"/>
</dbReference>
<reference evidence="6" key="1">
    <citation type="submission" date="2022-05" db="EMBL/GenBank/DDBJ databases">
        <authorList>
            <person name="Okamura Y."/>
        </authorList>
    </citation>
    <scope>NUCLEOTIDE SEQUENCE</scope>
</reference>
<dbReference type="CDD" id="cd06526">
    <property type="entry name" value="metazoan_ACD"/>
    <property type="match status" value="1"/>
</dbReference>
<feature type="chain" id="PRO_5040413551" description="SHSP domain-containing protein" evidence="4">
    <location>
        <begin position="19"/>
        <end position="216"/>
    </location>
</feature>
<dbReference type="Gene3D" id="2.60.40.790">
    <property type="match status" value="1"/>
</dbReference>
<dbReference type="InterPro" id="IPR008978">
    <property type="entry name" value="HSP20-like_chaperone"/>
</dbReference>